<dbReference type="InterPro" id="IPR003594">
    <property type="entry name" value="HATPase_dom"/>
</dbReference>
<protein>
    <recommendedName>
        <fullName evidence="3">histidine kinase</fullName>
        <ecNumber evidence="3">2.7.13.3</ecNumber>
    </recommendedName>
</protein>
<name>A0A239FL75_9FIRM</name>
<dbReference type="RefSeq" id="WP_176431379.1">
    <property type="nucleotide sequence ID" value="NZ_FZOJ01000013.1"/>
</dbReference>
<dbReference type="PANTHER" id="PTHR43711:SF26">
    <property type="entry name" value="SENSOR HISTIDINE KINASE RCSC"/>
    <property type="match status" value="1"/>
</dbReference>
<dbReference type="GO" id="GO:0000155">
    <property type="term" value="F:phosphorelay sensor kinase activity"/>
    <property type="evidence" value="ECO:0007669"/>
    <property type="project" value="InterPro"/>
</dbReference>
<keyword evidence="5" id="KW-0808">Transferase</keyword>
<evidence type="ECO:0000256" key="7">
    <source>
        <dbReference type="ARBA" id="ARBA00023012"/>
    </source>
</evidence>
<dbReference type="AlphaFoldDB" id="A0A239FL75"/>
<comment type="subcellular location">
    <subcellularLocation>
        <location evidence="2">Membrane</location>
    </subcellularLocation>
</comment>
<reference evidence="9 10" key="1">
    <citation type="submission" date="2017-06" db="EMBL/GenBank/DDBJ databases">
        <authorList>
            <person name="Kim H.J."/>
            <person name="Triplett B.A."/>
        </authorList>
    </citation>
    <scope>NUCLEOTIDE SEQUENCE [LARGE SCALE GENOMIC DNA]</scope>
    <source>
        <strain evidence="9 10">SCA</strain>
    </source>
</reference>
<evidence type="ECO:0000256" key="1">
    <source>
        <dbReference type="ARBA" id="ARBA00000085"/>
    </source>
</evidence>
<feature type="domain" description="Histidine kinase" evidence="8">
    <location>
        <begin position="139"/>
        <end position="354"/>
    </location>
</feature>
<dbReference type="InterPro" id="IPR005467">
    <property type="entry name" value="His_kinase_dom"/>
</dbReference>
<evidence type="ECO:0000256" key="6">
    <source>
        <dbReference type="ARBA" id="ARBA00022777"/>
    </source>
</evidence>
<dbReference type="SMART" id="SM00387">
    <property type="entry name" value="HATPase_c"/>
    <property type="match status" value="1"/>
</dbReference>
<sequence length="354" mass="40578">MILTRDKHNHSTEIYKDIINNSNEGVIAFLNAMEEFVILIDPDSNKILFANTYAKKQILNLEDRCCWEALGYQEPCCHKNNCFYRKSLQVKKEEGMWKEHRITKINLSNKILIMESIIDIAPKKLKNSEKNIKNNLISMVSHELRTPLNIIVSTIQLLEKYNEAWNTPENLKHTKRIKKATIQINKLLRDILLVEKVEADRVGFNPQPIDVVRLTKSVVEGIVESISQSQNVLFLSRKESFVANVDEFLLTTILTNLLSNATKYSKDNEEVRLKLEFDNKNIVFKIIDKGIGIPEVEQKNLFKSFYRASNVGKVSGTGLGLAIVKDFIDIHKGSIDFISREDEGTTFTVIIPII</sequence>
<dbReference type="Gene3D" id="3.30.565.10">
    <property type="entry name" value="Histidine kinase-like ATPase, C-terminal domain"/>
    <property type="match status" value="1"/>
</dbReference>
<dbReference type="EC" id="2.7.13.3" evidence="3"/>
<dbReference type="FunFam" id="3.30.565.10:FF:000006">
    <property type="entry name" value="Sensor histidine kinase WalK"/>
    <property type="match status" value="1"/>
</dbReference>
<evidence type="ECO:0000256" key="2">
    <source>
        <dbReference type="ARBA" id="ARBA00004370"/>
    </source>
</evidence>
<evidence type="ECO:0000313" key="9">
    <source>
        <dbReference type="EMBL" id="SNS57358.1"/>
    </source>
</evidence>
<dbReference type="Pfam" id="PF02518">
    <property type="entry name" value="HATPase_c"/>
    <property type="match status" value="1"/>
</dbReference>
<dbReference type="PANTHER" id="PTHR43711">
    <property type="entry name" value="TWO-COMPONENT HISTIDINE KINASE"/>
    <property type="match status" value="1"/>
</dbReference>
<dbReference type="CDD" id="cd00082">
    <property type="entry name" value="HisKA"/>
    <property type="match status" value="1"/>
</dbReference>
<dbReference type="GO" id="GO:0016020">
    <property type="term" value="C:membrane"/>
    <property type="evidence" value="ECO:0007669"/>
    <property type="project" value="UniProtKB-SubCell"/>
</dbReference>
<evidence type="ECO:0000259" key="8">
    <source>
        <dbReference type="PROSITE" id="PS50109"/>
    </source>
</evidence>
<keyword evidence="6 9" id="KW-0418">Kinase</keyword>
<evidence type="ECO:0000256" key="4">
    <source>
        <dbReference type="ARBA" id="ARBA00022553"/>
    </source>
</evidence>
<dbReference type="PRINTS" id="PR00344">
    <property type="entry name" value="BCTRLSENSOR"/>
</dbReference>
<dbReference type="InterPro" id="IPR050736">
    <property type="entry name" value="Sensor_HK_Regulatory"/>
</dbReference>
<dbReference type="SUPFAM" id="SSF55874">
    <property type="entry name" value="ATPase domain of HSP90 chaperone/DNA topoisomerase II/histidine kinase"/>
    <property type="match status" value="1"/>
</dbReference>
<dbReference type="InterPro" id="IPR036890">
    <property type="entry name" value="HATPase_C_sf"/>
</dbReference>
<dbReference type="EMBL" id="FZOJ01000013">
    <property type="protein sequence ID" value="SNS57358.1"/>
    <property type="molecule type" value="Genomic_DNA"/>
</dbReference>
<keyword evidence="4" id="KW-0597">Phosphoprotein</keyword>
<dbReference type="CDD" id="cd00075">
    <property type="entry name" value="HATPase"/>
    <property type="match status" value="1"/>
</dbReference>
<comment type="catalytic activity">
    <reaction evidence="1">
        <text>ATP + protein L-histidine = ADP + protein N-phospho-L-histidine.</text>
        <dbReference type="EC" id="2.7.13.3"/>
    </reaction>
</comment>
<dbReference type="InterPro" id="IPR004358">
    <property type="entry name" value="Sig_transdc_His_kin-like_C"/>
</dbReference>
<gene>
    <name evidence="9" type="ORF">SAMN05446037_101363</name>
</gene>
<evidence type="ECO:0000256" key="3">
    <source>
        <dbReference type="ARBA" id="ARBA00012438"/>
    </source>
</evidence>
<dbReference type="InterPro" id="IPR036097">
    <property type="entry name" value="HisK_dim/P_sf"/>
</dbReference>
<dbReference type="SMART" id="SM00388">
    <property type="entry name" value="HisKA"/>
    <property type="match status" value="1"/>
</dbReference>
<dbReference type="Pfam" id="PF00512">
    <property type="entry name" value="HisKA"/>
    <property type="match status" value="1"/>
</dbReference>
<evidence type="ECO:0000256" key="5">
    <source>
        <dbReference type="ARBA" id="ARBA00022679"/>
    </source>
</evidence>
<keyword evidence="7" id="KW-0902">Two-component regulatory system</keyword>
<dbReference type="Gene3D" id="1.10.287.130">
    <property type="match status" value="1"/>
</dbReference>
<keyword evidence="10" id="KW-1185">Reference proteome</keyword>
<organism evidence="9 10">
    <name type="scientific">Anaerovirgula multivorans</name>
    <dbReference type="NCBI Taxonomy" id="312168"/>
    <lineage>
        <taxon>Bacteria</taxon>
        <taxon>Bacillati</taxon>
        <taxon>Bacillota</taxon>
        <taxon>Clostridia</taxon>
        <taxon>Peptostreptococcales</taxon>
        <taxon>Natronincolaceae</taxon>
        <taxon>Anaerovirgula</taxon>
    </lineage>
</organism>
<dbReference type="PROSITE" id="PS50109">
    <property type="entry name" value="HIS_KIN"/>
    <property type="match status" value="1"/>
</dbReference>
<dbReference type="InterPro" id="IPR003661">
    <property type="entry name" value="HisK_dim/P_dom"/>
</dbReference>
<proteinExistence type="predicted"/>
<evidence type="ECO:0000313" key="10">
    <source>
        <dbReference type="Proteomes" id="UP000198304"/>
    </source>
</evidence>
<accession>A0A239FL75</accession>
<dbReference type="SUPFAM" id="SSF47384">
    <property type="entry name" value="Homodimeric domain of signal transducing histidine kinase"/>
    <property type="match status" value="1"/>
</dbReference>
<dbReference type="Proteomes" id="UP000198304">
    <property type="component" value="Unassembled WGS sequence"/>
</dbReference>